<accession>A0A3B0VWC3</accession>
<dbReference type="PANTHER" id="PTHR33446">
    <property type="entry name" value="PROTEIN TONB-RELATED"/>
    <property type="match status" value="1"/>
</dbReference>
<evidence type="ECO:0000256" key="10">
    <source>
        <dbReference type="SAM" id="MobiDB-lite"/>
    </source>
</evidence>
<keyword evidence="7" id="KW-0653">Protein transport</keyword>
<feature type="compositionally biased region" description="Low complexity" evidence="10">
    <location>
        <begin position="107"/>
        <end position="129"/>
    </location>
</feature>
<dbReference type="PANTHER" id="PTHR33446:SF11">
    <property type="entry name" value="TONB3"/>
    <property type="match status" value="1"/>
</dbReference>
<evidence type="ECO:0000256" key="3">
    <source>
        <dbReference type="ARBA" id="ARBA00022448"/>
    </source>
</evidence>
<evidence type="ECO:0000256" key="6">
    <source>
        <dbReference type="ARBA" id="ARBA00022692"/>
    </source>
</evidence>
<evidence type="ECO:0000256" key="8">
    <source>
        <dbReference type="ARBA" id="ARBA00022989"/>
    </source>
</evidence>
<dbReference type="InterPro" id="IPR051045">
    <property type="entry name" value="TonB-dependent_transducer"/>
</dbReference>
<feature type="domain" description="TonB C-terminal" evidence="12">
    <location>
        <begin position="185"/>
        <end position="276"/>
    </location>
</feature>
<keyword evidence="6 11" id="KW-0812">Transmembrane</keyword>
<keyword evidence="8 11" id="KW-1133">Transmembrane helix</keyword>
<feature type="region of interest" description="Disordered" evidence="10">
    <location>
        <begin position="65"/>
        <end position="145"/>
    </location>
</feature>
<evidence type="ECO:0000256" key="9">
    <source>
        <dbReference type="ARBA" id="ARBA00023136"/>
    </source>
</evidence>
<comment type="similarity">
    <text evidence="2">Belongs to the TonB family.</text>
</comment>
<evidence type="ECO:0000256" key="5">
    <source>
        <dbReference type="ARBA" id="ARBA00022519"/>
    </source>
</evidence>
<name>A0A3B0VWC3_9ZZZZ</name>
<keyword evidence="9 11" id="KW-0472">Membrane</keyword>
<keyword evidence="5" id="KW-0997">Cell inner membrane</keyword>
<dbReference type="EMBL" id="UOFA01000119">
    <property type="protein sequence ID" value="VAW44463.1"/>
    <property type="molecule type" value="Genomic_DNA"/>
</dbReference>
<feature type="compositionally biased region" description="Polar residues" evidence="10">
    <location>
        <begin position="78"/>
        <end position="88"/>
    </location>
</feature>
<organism evidence="13">
    <name type="scientific">hydrothermal vent metagenome</name>
    <dbReference type="NCBI Taxonomy" id="652676"/>
    <lineage>
        <taxon>unclassified sequences</taxon>
        <taxon>metagenomes</taxon>
        <taxon>ecological metagenomes</taxon>
    </lineage>
</organism>
<proteinExistence type="inferred from homology"/>
<dbReference type="GO" id="GO:0055085">
    <property type="term" value="P:transmembrane transport"/>
    <property type="evidence" value="ECO:0007669"/>
    <property type="project" value="InterPro"/>
</dbReference>
<reference evidence="13" key="1">
    <citation type="submission" date="2018-06" db="EMBL/GenBank/DDBJ databases">
        <authorList>
            <person name="Zhirakovskaya E."/>
        </authorList>
    </citation>
    <scope>NUCLEOTIDE SEQUENCE</scope>
</reference>
<keyword evidence="4" id="KW-1003">Cell membrane</keyword>
<dbReference type="PROSITE" id="PS52015">
    <property type="entry name" value="TONB_CTD"/>
    <property type="match status" value="1"/>
</dbReference>
<keyword evidence="3" id="KW-0813">Transport</keyword>
<protein>
    <recommendedName>
        <fullName evidence="12">TonB C-terminal domain-containing protein</fullName>
    </recommendedName>
</protein>
<dbReference type="GO" id="GO:0098797">
    <property type="term" value="C:plasma membrane protein complex"/>
    <property type="evidence" value="ECO:0007669"/>
    <property type="project" value="TreeGrafter"/>
</dbReference>
<feature type="transmembrane region" description="Helical" evidence="11">
    <location>
        <begin position="12"/>
        <end position="33"/>
    </location>
</feature>
<dbReference type="InterPro" id="IPR037682">
    <property type="entry name" value="TonB_C"/>
</dbReference>
<dbReference type="InterPro" id="IPR006260">
    <property type="entry name" value="TonB/TolA_C"/>
</dbReference>
<dbReference type="Pfam" id="PF03544">
    <property type="entry name" value="TonB_C"/>
    <property type="match status" value="1"/>
</dbReference>
<evidence type="ECO:0000256" key="2">
    <source>
        <dbReference type="ARBA" id="ARBA00006555"/>
    </source>
</evidence>
<evidence type="ECO:0000259" key="12">
    <source>
        <dbReference type="PROSITE" id="PS52015"/>
    </source>
</evidence>
<evidence type="ECO:0000256" key="11">
    <source>
        <dbReference type="SAM" id="Phobius"/>
    </source>
</evidence>
<dbReference type="Gene3D" id="3.30.1150.10">
    <property type="match status" value="1"/>
</dbReference>
<dbReference type="SUPFAM" id="SSF74653">
    <property type="entry name" value="TolA/TonB C-terminal domain"/>
    <property type="match status" value="1"/>
</dbReference>
<dbReference type="AlphaFoldDB" id="A0A3B0VWC3"/>
<sequence length="283" mass="32306">MRPKITAKDKNIMTFTLAILTLSVVILGISFSYSDKNPDVVHSMDVILAKKSNPEAPEDADYLAENNQIGGGNQEQQSRPTNPFSATSPIEEGYAKQQTEEQRKQQTKQTNNRLITTQSSTTKTQSSEQQLDKQNQQADDRQLSKQQRLAKIQDEIAKKIEKYAKKPRSKYISSNTKAYEFAPYINAWVKKIERTGDLNYPEQAKKKSFIGNVMLSVGINRDGSIHEIKIIKTSEYKFLDEAAKHIVELAQPYDPLPITKEQVDILYITRTWQFLPGHLLREK</sequence>
<evidence type="ECO:0000256" key="4">
    <source>
        <dbReference type="ARBA" id="ARBA00022475"/>
    </source>
</evidence>
<dbReference type="GO" id="GO:0015031">
    <property type="term" value="P:protein transport"/>
    <property type="evidence" value="ECO:0007669"/>
    <property type="project" value="UniProtKB-KW"/>
</dbReference>
<evidence type="ECO:0000313" key="13">
    <source>
        <dbReference type="EMBL" id="VAW44463.1"/>
    </source>
</evidence>
<comment type="subcellular location">
    <subcellularLocation>
        <location evidence="1">Cell inner membrane</location>
        <topology evidence="1">Single-pass membrane protein</topology>
        <orientation evidence="1">Periplasmic side</orientation>
    </subcellularLocation>
</comment>
<dbReference type="NCBIfam" id="TIGR01352">
    <property type="entry name" value="tonB_Cterm"/>
    <property type="match status" value="1"/>
</dbReference>
<dbReference type="GO" id="GO:0031992">
    <property type="term" value="F:energy transducer activity"/>
    <property type="evidence" value="ECO:0007669"/>
    <property type="project" value="TreeGrafter"/>
</dbReference>
<gene>
    <name evidence="13" type="ORF">MNBD_GAMMA02-735</name>
</gene>
<evidence type="ECO:0000256" key="1">
    <source>
        <dbReference type="ARBA" id="ARBA00004383"/>
    </source>
</evidence>
<evidence type="ECO:0000256" key="7">
    <source>
        <dbReference type="ARBA" id="ARBA00022927"/>
    </source>
</evidence>